<keyword evidence="4" id="KW-0326">Glycosidase</keyword>
<accession>A0A835PIQ9</accession>
<dbReference type="OrthoDB" id="1878996at2759"/>
<comment type="caution">
    <text evidence="5">The sequence shown here is derived from an EMBL/GenBank/DDBJ whole genome shotgun (WGS) entry which is preliminary data.</text>
</comment>
<evidence type="ECO:0000256" key="3">
    <source>
        <dbReference type="ARBA" id="ARBA00023326"/>
    </source>
</evidence>
<name>A0A835PIQ9_VANPL</name>
<comment type="similarity">
    <text evidence="1 4">Belongs to the glycosyl hydrolase 14 family.</text>
</comment>
<keyword evidence="4" id="KW-0378">Hydrolase</keyword>
<evidence type="ECO:0000256" key="1">
    <source>
        <dbReference type="ARBA" id="ARBA00005652"/>
    </source>
</evidence>
<keyword evidence="2 4" id="KW-0119">Carbohydrate metabolism</keyword>
<dbReference type="PANTHER" id="PTHR31352:SF31">
    <property type="entry name" value="BETA-AMYLASE 1, CHLOROPLASTIC"/>
    <property type="match status" value="1"/>
</dbReference>
<keyword evidence="3 4" id="KW-0624">Polysaccharide degradation</keyword>
<evidence type="ECO:0000256" key="2">
    <source>
        <dbReference type="ARBA" id="ARBA00023277"/>
    </source>
</evidence>
<dbReference type="Gene3D" id="3.20.20.80">
    <property type="entry name" value="Glycosidases"/>
    <property type="match status" value="1"/>
</dbReference>
<gene>
    <name evidence="5" type="ORF">HPP92_025590</name>
</gene>
<dbReference type="EC" id="3.2.1.2" evidence="4"/>
<dbReference type="InterPro" id="IPR017853">
    <property type="entry name" value="GH"/>
</dbReference>
<evidence type="ECO:0000313" key="5">
    <source>
        <dbReference type="EMBL" id="KAG0452926.1"/>
    </source>
</evidence>
<protein>
    <recommendedName>
        <fullName evidence="4">Beta-amylase</fullName>
        <ecNumber evidence="4">3.2.1.2</ecNumber>
    </recommendedName>
</protein>
<dbReference type="AlphaFoldDB" id="A0A835PIQ9"/>
<keyword evidence="6" id="KW-1185">Reference proteome</keyword>
<organism evidence="5 6">
    <name type="scientific">Vanilla planifolia</name>
    <name type="common">Vanilla</name>
    <dbReference type="NCBI Taxonomy" id="51239"/>
    <lineage>
        <taxon>Eukaryota</taxon>
        <taxon>Viridiplantae</taxon>
        <taxon>Streptophyta</taxon>
        <taxon>Embryophyta</taxon>
        <taxon>Tracheophyta</taxon>
        <taxon>Spermatophyta</taxon>
        <taxon>Magnoliopsida</taxon>
        <taxon>Liliopsida</taxon>
        <taxon>Asparagales</taxon>
        <taxon>Orchidaceae</taxon>
        <taxon>Vanilloideae</taxon>
        <taxon>Vanilleae</taxon>
        <taxon>Vanilla</taxon>
    </lineage>
</organism>
<dbReference type="GO" id="GO:0000272">
    <property type="term" value="P:polysaccharide catabolic process"/>
    <property type="evidence" value="ECO:0007669"/>
    <property type="project" value="UniProtKB-KW"/>
</dbReference>
<dbReference type="EMBL" id="JADCNL010000014">
    <property type="protein sequence ID" value="KAG0452926.1"/>
    <property type="molecule type" value="Genomic_DNA"/>
</dbReference>
<evidence type="ECO:0000313" key="6">
    <source>
        <dbReference type="Proteomes" id="UP000636800"/>
    </source>
</evidence>
<dbReference type="Pfam" id="PF01373">
    <property type="entry name" value="Glyco_hydro_14"/>
    <property type="match status" value="1"/>
</dbReference>
<proteinExistence type="inferred from homology"/>
<comment type="catalytic activity">
    <reaction evidence="4">
        <text>Hydrolysis of (1-&gt;4)-alpha-D-glucosidic linkages in polysaccharides so as to remove successive maltose units from the non-reducing ends of the chains.</text>
        <dbReference type="EC" id="3.2.1.2"/>
    </reaction>
</comment>
<dbReference type="SUPFAM" id="SSF51445">
    <property type="entry name" value="(Trans)glycosidases"/>
    <property type="match status" value="1"/>
</dbReference>
<dbReference type="InterPro" id="IPR001554">
    <property type="entry name" value="Glyco_hydro_14"/>
</dbReference>
<sequence>MADAVMSPVEIEHLGNGMGGNEKGVPVYVMLPLDTVNRNGVMNRRKAMAASLQALKNAGVVGVMVDVGGVLWRGGNLESTIGAVTLT</sequence>
<evidence type="ECO:0000256" key="4">
    <source>
        <dbReference type="RuleBase" id="RU000509"/>
    </source>
</evidence>
<dbReference type="GO" id="GO:0016161">
    <property type="term" value="F:beta-amylase activity"/>
    <property type="evidence" value="ECO:0007669"/>
    <property type="project" value="InterPro"/>
</dbReference>
<reference evidence="5 6" key="1">
    <citation type="journal article" date="2020" name="Nat. Food">
        <title>A phased Vanilla planifolia genome enables genetic improvement of flavour and production.</title>
        <authorList>
            <person name="Hasing T."/>
            <person name="Tang H."/>
            <person name="Brym M."/>
            <person name="Khazi F."/>
            <person name="Huang T."/>
            <person name="Chambers A.H."/>
        </authorList>
    </citation>
    <scope>NUCLEOTIDE SEQUENCE [LARGE SCALE GENOMIC DNA]</scope>
    <source>
        <tissue evidence="5">Leaf</tissue>
    </source>
</reference>
<dbReference type="Proteomes" id="UP000636800">
    <property type="component" value="Unassembled WGS sequence"/>
</dbReference>
<dbReference type="PANTHER" id="PTHR31352">
    <property type="entry name" value="BETA-AMYLASE 1, CHLOROPLASTIC"/>
    <property type="match status" value="1"/>
</dbReference>